<evidence type="ECO:0000313" key="1">
    <source>
        <dbReference type="EMBL" id="OGE27771.1"/>
    </source>
</evidence>
<accession>A0A1F5JGK9</accession>
<dbReference type="Proteomes" id="UP000177555">
    <property type="component" value="Unassembled WGS sequence"/>
</dbReference>
<sequence>MNLMPKYLAEKLPELYKAENDKDPMVICKFFLPMTKWYWYGIEFDGKDKFFGYVVGDYNELGYFTLSELKWVEGPYGLKVERDLYFELQPLSVIKKLHEPQY</sequence>
<dbReference type="EMBL" id="MFCP01000030">
    <property type="protein sequence ID" value="OGE27771.1"/>
    <property type="molecule type" value="Genomic_DNA"/>
</dbReference>
<name>A0A1F5JGK9_9BACT</name>
<gene>
    <name evidence="1" type="ORF">A2867_01805</name>
</gene>
<evidence type="ECO:0008006" key="3">
    <source>
        <dbReference type="Google" id="ProtNLM"/>
    </source>
</evidence>
<comment type="caution">
    <text evidence="1">The sequence shown here is derived from an EMBL/GenBank/DDBJ whole genome shotgun (WGS) entry which is preliminary data.</text>
</comment>
<organism evidence="1 2">
    <name type="scientific">Candidatus Daviesbacteria bacterium RIFCSPHIGHO2_01_FULL_40_11</name>
    <dbReference type="NCBI Taxonomy" id="1797762"/>
    <lineage>
        <taxon>Bacteria</taxon>
        <taxon>Candidatus Daviesiibacteriota</taxon>
    </lineage>
</organism>
<proteinExistence type="predicted"/>
<dbReference type="InterPro" id="IPR021341">
    <property type="entry name" value="DUF2958"/>
</dbReference>
<dbReference type="Pfam" id="PF11171">
    <property type="entry name" value="DUF2958"/>
    <property type="match status" value="1"/>
</dbReference>
<protein>
    <recommendedName>
        <fullName evidence="3">DUF2958 domain-containing protein</fullName>
    </recommendedName>
</protein>
<evidence type="ECO:0000313" key="2">
    <source>
        <dbReference type="Proteomes" id="UP000177555"/>
    </source>
</evidence>
<reference evidence="1 2" key="1">
    <citation type="journal article" date="2016" name="Nat. Commun.">
        <title>Thousands of microbial genomes shed light on interconnected biogeochemical processes in an aquifer system.</title>
        <authorList>
            <person name="Anantharaman K."/>
            <person name="Brown C.T."/>
            <person name="Hug L.A."/>
            <person name="Sharon I."/>
            <person name="Castelle C.J."/>
            <person name="Probst A.J."/>
            <person name="Thomas B.C."/>
            <person name="Singh A."/>
            <person name="Wilkins M.J."/>
            <person name="Karaoz U."/>
            <person name="Brodie E.L."/>
            <person name="Williams K.H."/>
            <person name="Hubbard S.S."/>
            <person name="Banfield J.F."/>
        </authorList>
    </citation>
    <scope>NUCLEOTIDE SEQUENCE [LARGE SCALE GENOMIC DNA]</scope>
</reference>
<dbReference type="AlphaFoldDB" id="A0A1F5JGK9"/>